<comment type="caution">
    <text evidence="1">The sequence shown here is derived from an EMBL/GenBank/DDBJ whole genome shotgun (WGS) entry which is preliminary data.</text>
</comment>
<sequence>MLIPESVAAYVHDGGIRRAVKELIGLNPDEILDGMAWGELARFYRAQLATRQLEAEWGVFALEAWDAVWGGLLDHWKSLSPDEQMVAEADVGVNLASLSDTDDNSLWFGRLFTSRNFTFYASLAAVPESGLRLKVSCDRNERSVGFADLAAVLDDVGNWTPSLALPLDGGEIDPSSLREIAARAVGIADEATAPRRKART</sequence>
<dbReference type="RefSeq" id="WP_344693211.1">
    <property type="nucleotide sequence ID" value="NZ_BAABBF010000004.1"/>
</dbReference>
<organism evidence="1 2">
    <name type="scientific">Sphingomonas cynarae</name>
    <dbReference type="NCBI Taxonomy" id="930197"/>
    <lineage>
        <taxon>Bacteria</taxon>
        <taxon>Pseudomonadati</taxon>
        <taxon>Pseudomonadota</taxon>
        <taxon>Alphaproteobacteria</taxon>
        <taxon>Sphingomonadales</taxon>
        <taxon>Sphingomonadaceae</taxon>
        <taxon>Sphingomonas</taxon>
    </lineage>
</organism>
<protein>
    <submittedName>
        <fullName evidence="1">Uncharacterized protein</fullName>
    </submittedName>
</protein>
<reference evidence="2" key="1">
    <citation type="journal article" date="2019" name="Int. J. Syst. Evol. Microbiol.">
        <title>The Global Catalogue of Microorganisms (GCM) 10K type strain sequencing project: providing services to taxonomists for standard genome sequencing and annotation.</title>
        <authorList>
            <consortium name="The Broad Institute Genomics Platform"/>
            <consortium name="The Broad Institute Genome Sequencing Center for Infectious Disease"/>
            <person name="Wu L."/>
            <person name="Ma J."/>
        </authorList>
    </citation>
    <scope>NUCLEOTIDE SEQUENCE [LARGE SCALE GENOMIC DNA]</scope>
    <source>
        <strain evidence="2">JCM 17498</strain>
    </source>
</reference>
<dbReference type="Proteomes" id="UP001500523">
    <property type="component" value="Unassembled WGS sequence"/>
</dbReference>
<evidence type="ECO:0000313" key="2">
    <source>
        <dbReference type="Proteomes" id="UP001500523"/>
    </source>
</evidence>
<name>A0ABP7DV45_9SPHN</name>
<gene>
    <name evidence="1" type="ORF">GCM10022268_19620</name>
</gene>
<accession>A0ABP7DV45</accession>
<evidence type="ECO:0000313" key="1">
    <source>
        <dbReference type="EMBL" id="GAA3710617.1"/>
    </source>
</evidence>
<dbReference type="EMBL" id="BAABBF010000004">
    <property type="protein sequence ID" value="GAA3710617.1"/>
    <property type="molecule type" value="Genomic_DNA"/>
</dbReference>
<keyword evidence="2" id="KW-1185">Reference proteome</keyword>
<proteinExistence type="predicted"/>